<gene>
    <name evidence="1" type="ORF">ED733_002279</name>
</gene>
<comment type="caution">
    <text evidence="1">The sequence shown here is derived from an EMBL/GenBank/DDBJ whole genome shotgun (WGS) entry which is preliminary data.</text>
</comment>
<protein>
    <submittedName>
        <fullName evidence="1">Uncharacterized protein</fullName>
    </submittedName>
</protein>
<dbReference type="AlphaFoldDB" id="A0A5C6FZC6"/>
<evidence type="ECO:0000313" key="2">
    <source>
        <dbReference type="Proteomes" id="UP000317257"/>
    </source>
</evidence>
<organism evidence="1 2">
    <name type="scientific">Metarhizium rileyi (strain RCEF 4871)</name>
    <name type="common">Nomuraea rileyi</name>
    <dbReference type="NCBI Taxonomy" id="1649241"/>
    <lineage>
        <taxon>Eukaryota</taxon>
        <taxon>Fungi</taxon>
        <taxon>Dikarya</taxon>
        <taxon>Ascomycota</taxon>
        <taxon>Pezizomycotina</taxon>
        <taxon>Sordariomycetes</taxon>
        <taxon>Hypocreomycetidae</taxon>
        <taxon>Hypocreales</taxon>
        <taxon>Clavicipitaceae</taxon>
        <taxon>Metarhizium</taxon>
    </lineage>
</organism>
<dbReference type="Proteomes" id="UP000317257">
    <property type="component" value="Unassembled WGS sequence"/>
</dbReference>
<sequence>MEDPENIESLMQYMDEKRPRVVEFIEKMSSIDEELWDGRKFRDDIDFQLLEPVAQEALAADLPDAGLDKSKWASLEWKWELI</sequence>
<accession>A0A5C6FZC6</accession>
<proteinExistence type="predicted"/>
<reference evidence="2" key="1">
    <citation type="submission" date="2018-12" db="EMBL/GenBank/DDBJ databases">
        <title>The complete genome of Metarhizium rileyi, a key fungal pathogen of Lepidoptera.</title>
        <authorList>
            <person name="Binneck E."/>
            <person name="Lastra C.C.L."/>
            <person name="Sosa-Gomez D.R."/>
        </authorList>
    </citation>
    <scope>NUCLEOTIDE SEQUENCE [LARGE SCALE GENOMIC DNA]</scope>
    <source>
        <strain evidence="2">Cep018-CH2</strain>
    </source>
</reference>
<dbReference type="EMBL" id="SBHS01000052">
    <property type="protein sequence ID" value="TWU71125.1"/>
    <property type="molecule type" value="Genomic_DNA"/>
</dbReference>
<name>A0A5C6FZC6_METRR</name>
<evidence type="ECO:0000313" key="1">
    <source>
        <dbReference type="EMBL" id="TWU71125.1"/>
    </source>
</evidence>